<dbReference type="Pfam" id="PF00072">
    <property type="entry name" value="Response_reg"/>
    <property type="match status" value="1"/>
</dbReference>
<keyword evidence="4 12" id="KW-0732">Signal</keyword>
<evidence type="ECO:0000256" key="5">
    <source>
        <dbReference type="ARBA" id="ARBA00023012"/>
    </source>
</evidence>
<gene>
    <name evidence="16" type="ORF">AWB69_01012</name>
</gene>
<feature type="modified residue" description="4-aspartylphosphate" evidence="10">
    <location>
        <position position="879"/>
    </location>
</feature>
<accession>A0A158FE15</accession>
<evidence type="ECO:0000256" key="7">
    <source>
        <dbReference type="ARBA" id="ARBA00058004"/>
    </source>
</evidence>
<dbReference type="CDD" id="cd17546">
    <property type="entry name" value="REC_hyHK_CKI1_RcsC-like"/>
    <property type="match status" value="1"/>
</dbReference>
<dbReference type="Proteomes" id="UP000054683">
    <property type="component" value="Unassembled WGS sequence"/>
</dbReference>
<feature type="domain" description="HPt" evidence="15">
    <location>
        <begin position="1047"/>
        <end position="1147"/>
    </location>
</feature>
<dbReference type="PANTHER" id="PTHR45339:SF5">
    <property type="entry name" value="HISTIDINE KINASE"/>
    <property type="match status" value="1"/>
</dbReference>
<evidence type="ECO:0000256" key="12">
    <source>
        <dbReference type="SAM" id="SignalP"/>
    </source>
</evidence>
<keyword evidence="5" id="KW-0902">Two-component regulatory system</keyword>
<keyword evidence="11" id="KW-0175">Coiled coil</keyword>
<dbReference type="InterPro" id="IPR005467">
    <property type="entry name" value="His_kinase_dom"/>
</dbReference>
<feature type="domain" description="Response regulatory" evidence="14">
    <location>
        <begin position="825"/>
        <end position="954"/>
    </location>
</feature>
<proteinExistence type="predicted"/>
<dbReference type="EMBL" id="FCOK02000004">
    <property type="protein sequence ID" value="SAL17941.1"/>
    <property type="molecule type" value="Genomic_DNA"/>
</dbReference>
<dbReference type="InterPro" id="IPR036641">
    <property type="entry name" value="HPT_dom_sf"/>
</dbReference>
<dbReference type="SUPFAM" id="SSF52172">
    <property type="entry name" value="CheY-like"/>
    <property type="match status" value="1"/>
</dbReference>
<dbReference type="InterPro" id="IPR036097">
    <property type="entry name" value="HisK_dim/P_sf"/>
</dbReference>
<organism evidence="16 17">
    <name type="scientific">Caballeronia udeis</name>
    <dbReference type="NCBI Taxonomy" id="1232866"/>
    <lineage>
        <taxon>Bacteria</taxon>
        <taxon>Pseudomonadati</taxon>
        <taxon>Pseudomonadota</taxon>
        <taxon>Betaproteobacteria</taxon>
        <taxon>Burkholderiales</taxon>
        <taxon>Burkholderiaceae</taxon>
        <taxon>Caballeronia</taxon>
    </lineage>
</organism>
<dbReference type="InterPro" id="IPR001638">
    <property type="entry name" value="Solute-binding_3/MltF_N"/>
</dbReference>
<comment type="catalytic activity">
    <reaction evidence="1">
        <text>ATP + protein L-histidine = ADP + protein N-phospho-L-histidine.</text>
        <dbReference type="EC" id="2.7.13.3"/>
    </reaction>
</comment>
<dbReference type="Gene3D" id="1.20.120.160">
    <property type="entry name" value="HPT domain"/>
    <property type="match status" value="1"/>
</dbReference>
<dbReference type="InterPro" id="IPR011006">
    <property type="entry name" value="CheY-like_superfamily"/>
</dbReference>
<dbReference type="GO" id="GO:0000155">
    <property type="term" value="F:phosphorelay sensor kinase activity"/>
    <property type="evidence" value="ECO:0007669"/>
    <property type="project" value="InterPro"/>
</dbReference>
<dbReference type="SUPFAM" id="SSF53850">
    <property type="entry name" value="Periplasmic binding protein-like II"/>
    <property type="match status" value="2"/>
</dbReference>
<dbReference type="FunFam" id="3.30.565.10:FF:000010">
    <property type="entry name" value="Sensor histidine kinase RcsC"/>
    <property type="match status" value="1"/>
</dbReference>
<protein>
    <recommendedName>
        <fullName evidence="8">Virulence sensor protein BvgS</fullName>
        <ecNumber evidence="2">2.7.13.3</ecNumber>
    </recommendedName>
</protein>
<dbReference type="PROSITE" id="PS50894">
    <property type="entry name" value="HPT"/>
    <property type="match status" value="1"/>
</dbReference>
<dbReference type="PROSITE" id="PS50110">
    <property type="entry name" value="RESPONSE_REGULATORY"/>
    <property type="match status" value="1"/>
</dbReference>
<evidence type="ECO:0000259" key="15">
    <source>
        <dbReference type="PROSITE" id="PS50894"/>
    </source>
</evidence>
<dbReference type="CDD" id="cd00082">
    <property type="entry name" value="HisKA"/>
    <property type="match status" value="1"/>
</dbReference>
<dbReference type="SMART" id="SM00448">
    <property type="entry name" value="REC"/>
    <property type="match status" value="1"/>
</dbReference>
<dbReference type="Gene3D" id="3.40.190.10">
    <property type="entry name" value="Periplasmic binding protein-like II"/>
    <property type="match status" value="4"/>
</dbReference>
<dbReference type="PROSITE" id="PS50109">
    <property type="entry name" value="HIS_KIN"/>
    <property type="match status" value="1"/>
</dbReference>
<keyword evidence="6" id="KW-0843">Virulence</keyword>
<dbReference type="Pfam" id="PF00497">
    <property type="entry name" value="SBP_bac_3"/>
    <property type="match status" value="2"/>
</dbReference>
<evidence type="ECO:0000256" key="9">
    <source>
        <dbReference type="PROSITE-ProRule" id="PRU00110"/>
    </source>
</evidence>
<evidence type="ECO:0000256" key="1">
    <source>
        <dbReference type="ARBA" id="ARBA00000085"/>
    </source>
</evidence>
<evidence type="ECO:0000256" key="6">
    <source>
        <dbReference type="ARBA" id="ARBA00023026"/>
    </source>
</evidence>
<dbReference type="Gene3D" id="3.30.565.10">
    <property type="entry name" value="Histidine kinase-like ATPase, C-terminal domain"/>
    <property type="match status" value="1"/>
</dbReference>
<feature type="chain" id="PRO_5008501490" description="Virulence sensor protein BvgS" evidence="12">
    <location>
        <begin position="35"/>
        <end position="1147"/>
    </location>
</feature>
<evidence type="ECO:0000256" key="10">
    <source>
        <dbReference type="PROSITE-ProRule" id="PRU00169"/>
    </source>
</evidence>
<dbReference type="InterPro" id="IPR008207">
    <property type="entry name" value="Sig_transdc_His_kin_Hpt_dom"/>
</dbReference>
<evidence type="ECO:0000313" key="17">
    <source>
        <dbReference type="Proteomes" id="UP000054683"/>
    </source>
</evidence>
<feature type="coiled-coil region" evidence="11">
    <location>
        <begin position="536"/>
        <end position="563"/>
    </location>
</feature>
<dbReference type="InterPro" id="IPR001789">
    <property type="entry name" value="Sig_transdc_resp-reg_receiver"/>
</dbReference>
<dbReference type="SUPFAM" id="SSF47384">
    <property type="entry name" value="Homodimeric domain of signal transducing histidine kinase"/>
    <property type="match status" value="1"/>
</dbReference>
<dbReference type="InterPro" id="IPR003661">
    <property type="entry name" value="HisK_dim/P_dom"/>
</dbReference>
<evidence type="ECO:0000256" key="8">
    <source>
        <dbReference type="ARBA" id="ARBA00070152"/>
    </source>
</evidence>
<dbReference type="EC" id="2.7.13.3" evidence="2"/>
<dbReference type="Pfam" id="PF01627">
    <property type="entry name" value="Hpt"/>
    <property type="match status" value="1"/>
</dbReference>
<dbReference type="AlphaFoldDB" id="A0A158FE15"/>
<dbReference type="Gene3D" id="1.10.287.130">
    <property type="match status" value="1"/>
</dbReference>
<dbReference type="Pfam" id="PF00512">
    <property type="entry name" value="HisKA"/>
    <property type="match status" value="1"/>
</dbReference>
<dbReference type="SUPFAM" id="SSF55874">
    <property type="entry name" value="ATPase domain of HSP90 chaperone/DNA topoisomerase II/histidine kinase"/>
    <property type="match status" value="1"/>
</dbReference>
<feature type="domain" description="Histidine kinase" evidence="13">
    <location>
        <begin position="570"/>
        <end position="800"/>
    </location>
</feature>
<evidence type="ECO:0000259" key="13">
    <source>
        <dbReference type="PROSITE" id="PS50109"/>
    </source>
</evidence>
<dbReference type="PRINTS" id="PR00344">
    <property type="entry name" value="BCTRLSENSOR"/>
</dbReference>
<dbReference type="InterPro" id="IPR036890">
    <property type="entry name" value="HATPase_C_sf"/>
</dbReference>
<dbReference type="GO" id="GO:0005886">
    <property type="term" value="C:plasma membrane"/>
    <property type="evidence" value="ECO:0007669"/>
    <property type="project" value="UniProtKB-SubCell"/>
</dbReference>
<name>A0A158FE15_9BURK</name>
<dbReference type="OrthoDB" id="9796305at2"/>
<keyword evidence="3 10" id="KW-0597">Phosphoprotein</keyword>
<reference evidence="16 17" key="1">
    <citation type="submission" date="2016-01" db="EMBL/GenBank/DDBJ databases">
        <authorList>
            <person name="Oliw E.H."/>
        </authorList>
    </citation>
    <scope>NUCLEOTIDE SEQUENCE [LARGE SCALE GENOMIC DNA]</scope>
    <source>
        <strain evidence="16">LMG 27134</strain>
    </source>
</reference>
<dbReference type="Pfam" id="PF02518">
    <property type="entry name" value="HATPase_c"/>
    <property type="match status" value="1"/>
</dbReference>
<dbReference type="SUPFAM" id="SSF47226">
    <property type="entry name" value="Histidine-containing phosphotransfer domain, HPT domain"/>
    <property type="match status" value="1"/>
</dbReference>
<dbReference type="GO" id="GO:0005524">
    <property type="term" value="F:ATP binding"/>
    <property type="evidence" value="ECO:0007669"/>
    <property type="project" value="UniProtKB-KW"/>
</dbReference>
<dbReference type="InterPro" id="IPR004358">
    <property type="entry name" value="Sig_transdc_His_kin-like_C"/>
</dbReference>
<feature type="modified residue" description="Phosphohistidine" evidence="9">
    <location>
        <position position="1086"/>
    </location>
</feature>
<evidence type="ECO:0000256" key="3">
    <source>
        <dbReference type="ARBA" id="ARBA00022553"/>
    </source>
</evidence>
<comment type="function">
    <text evidence="7">Member of the two-component regulatory system BvgS/BvgA. Phosphorylates BvgA via a four-step phosphorelay in response to environmental signals.</text>
</comment>
<dbReference type="SMART" id="SM00387">
    <property type="entry name" value="HATPase_c"/>
    <property type="match status" value="1"/>
</dbReference>
<dbReference type="CDD" id="cd16922">
    <property type="entry name" value="HATPase_EvgS-ArcB-TorS-like"/>
    <property type="match status" value="1"/>
</dbReference>
<dbReference type="SMART" id="SM00388">
    <property type="entry name" value="HisKA"/>
    <property type="match status" value="1"/>
</dbReference>
<evidence type="ECO:0000259" key="14">
    <source>
        <dbReference type="PROSITE" id="PS50110"/>
    </source>
</evidence>
<dbReference type="Gene3D" id="3.40.50.2300">
    <property type="match status" value="1"/>
</dbReference>
<evidence type="ECO:0000256" key="4">
    <source>
        <dbReference type="ARBA" id="ARBA00022729"/>
    </source>
</evidence>
<dbReference type="InterPro" id="IPR003594">
    <property type="entry name" value="HATPase_dom"/>
</dbReference>
<evidence type="ECO:0000256" key="11">
    <source>
        <dbReference type="SAM" id="Coils"/>
    </source>
</evidence>
<dbReference type="SMART" id="SM00062">
    <property type="entry name" value="PBPb"/>
    <property type="match status" value="2"/>
</dbReference>
<dbReference type="PANTHER" id="PTHR45339">
    <property type="entry name" value="HYBRID SIGNAL TRANSDUCTION HISTIDINE KINASE J"/>
    <property type="match status" value="1"/>
</dbReference>
<feature type="signal peptide" evidence="12">
    <location>
        <begin position="1"/>
        <end position="34"/>
    </location>
</feature>
<dbReference type="RefSeq" id="WP_082913259.1">
    <property type="nucleotide sequence ID" value="NZ_FCOK02000004.1"/>
</dbReference>
<evidence type="ECO:0000256" key="2">
    <source>
        <dbReference type="ARBA" id="ARBA00012438"/>
    </source>
</evidence>
<evidence type="ECO:0000313" key="16">
    <source>
        <dbReference type="EMBL" id="SAL17941.1"/>
    </source>
</evidence>
<sequence length="1147" mass="122785">MNSLRTHAATPIAAVFRQALLFICLLALSVAAHASTLKPFIVGAVPGALPPMEMKDLSGSGNSVRGMSADFAQRIAGALKRPLEWKTFHDRAAMIDALRRHEIDAATSATGNDSGHALLYSRPYVVTKQVFVERRVADPHTGRIAYVGQQTSVQRLHRAYPALYPVGYADTLSALLAVSQGDADAFVGDLVTAGYTVDHLDLINLTLSGFTPFDEAGYSFAFAADAQGEQLRQRVDAALAALPERFALEVGARWAAASAVTFTRPLTLDDAQRAWIKAHPVIDYTTYANAAPMTFRDASGEPAGLSVDVLAAIGKLTGLRFEGRLRASTNQVMGDIRNGSAMLIAHSVSNGEVPPEVAATRPYGEGVFVILTRVGAPALRDVRALAGKRIALWPNHPIIAMLRERVPSARIVATSPVDGQFEAVVKGEADATIADLPFANYAVGDAYRGKLVITGAFSEQPVPYGFLVARNQPMLLTILNQAIEHMQPTELDAMRRRWVLVNHPESLWERRRPQVLLGLLLGGLMLALLTGWAVSLKAQIARRRAAEHAMRVAKEEAETANRAKSTFLAAMSHEIRTPMNAVLGLLELELRSPGDRASTERALGTAHQAARDLLGMIDDIFDMAKIEAGRLVLIPAPLELGGWVDSVAAIYEQAARSKGIALVVRMRGGLTHGHAWVMADALRLRQVLGNLLSNAIKFTEAGHVTLEYAVGAVKKGDEHTSYCELLLTVCDTGIGIAADQQALLFEPFAQARQERPGRFGGTGLGLTICLRLMTLMGGTIRLSSRPGQGSRFTVRVRLPVTRPPVEGHAPALIPALDTGDLQGLRVLIVDDHPANRILLASQLSTLGCVIETANDGEAAFVRWDRQRQEGAPFDLILTDCSMPTMSGEDLARAIRAREQALLRMNADVTPTPIVGVTANAQAEALTQALAAGMTLCLVKPLGLDALHRALVVALHDGQEPKAEAPDGSLLAASRVAPMHMPTASTGSAGRSRPGRGHAVAYGPTQNFPANIVVRRAVLPAPGTAPEPDQLATPATVPRFNADQLNSFGDQAAALVDALKSANRQDLDEARRAFASADFQRLLELAHRMKGAAFVIGATSFSDACLDLQHACVITPGQGYETAAIRIAYARFHAEATALDTALEQHPA</sequence>